<keyword evidence="9 17" id="KW-0067">ATP-binding</keyword>
<evidence type="ECO:0000313" key="20">
    <source>
        <dbReference type="EMBL" id="SDF08305.1"/>
    </source>
</evidence>
<dbReference type="STRING" id="454006.SAMN05421825_0999"/>
<evidence type="ECO:0000256" key="16">
    <source>
        <dbReference type="PIRSR" id="PIRSR600829-2"/>
    </source>
</evidence>
<evidence type="ECO:0000256" key="8">
    <source>
        <dbReference type="ARBA" id="ARBA00022777"/>
    </source>
</evidence>
<feature type="binding site" evidence="18">
    <location>
        <position position="72"/>
    </location>
    <ligand>
        <name>a divalent metal cation</name>
        <dbReference type="ChEBI" id="CHEBI:60240"/>
    </ligand>
</feature>
<gene>
    <name evidence="20" type="ORF">SAMN05421825_0999</name>
</gene>
<dbReference type="GO" id="GO:0005524">
    <property type="term" value="F:ATP binding"/>
    <property type="evidence" value="ECO:0007669"/>
    <property type="project" value="UniProtKB-KW"/>
</dbReference>
<feature type="transmembrane region" description="Helical" evidence="19">
    <location>
        <begin position="27"/>
        <end position="46"/>
    </location>
</feature>
<evidence type="ECO:0000256" key="11">
    <source>
        <dbReference type="ARBA" id="ARBA00023098"/>
    </source>
</evidence>
<evidence type="ECO:0000256" key="12">
    <source>
        <dbReference type="ARBA" id="ARBA00023136"/>
    </source>
</evidence>
<keyword evidence="11" id="KW-0443">Lipid metabolism</keyword>
<dbReference type="AlphaFoldDB" id="A0A1G7I6J0"/>
<keyword evidence="21" id="KW-1185">Reference proteome</keyword>
<keyword evidence="3" id="KW-1003">Cell membrane</keyword>
<evidence type="ECO:0000256" key="10">
    <source>
        <dbReference type="ARBA" id="ARBA00022989"/>
    </source>
</evidence>
<reference evidence="21" key="1">
    <citation type="submission" date="2016-10" db="EMBL/GenBank/DDBJ databases">
        <authorList>
            <person name="Varghese N."/>
            <person name="Submissions S."/>
        </authorList>
    </citation>
    <scope>NUCLEOTIDE SEQUENCE [LARGE SCALE GENOMIC DNA]</scope>
    <source>
        <strain evidence="21">DSM 19684</strain>
    </source>
</reference>
<keyword evidence="10 19" id="KW-1133">Transmembrane helix</keyword>
<evidence type="ECO:0000256" key="19">
    <source>
        <dbReference type="SAM" id="Phobius"/>
    </source>
</evidence>
<feature type="binding site" evidence="17">
    <location>
        <position position="24"/>
    </location>
    <ligand>
        <name>ATP</name>
        <dbReference type="ChEBI" id="CHEBI:30616"/>
    </ligand>
</feature>
<dbReference type="GO" id="GO:0005886">
    <property type="term" value="C:plasma membrane"/>
    <property type="evidence" value="ECO:0007669"/>
    <property type="project" value="UniProtKB-SubCell"/>
</dbReference>
<keyword evidence="5" id="KW-0808">Transferase</keyword>
<keyword evidence="7 17" id="KW-0547">Nucleotide-binding</keyword>
<evidence type="ECO:0000313" key="21">
    <source>
        <dbReference type="Proteomes" id="UP000199203"/>
    </source>
</evidence>
<keyword evidence="12 19" id="KW-0472">Membrane</keyword>
<dbReference type="Pfam" id="PF01219">
    <property type="entry name" value="DAGK_prokar"/>
    <property type="match status" value="1"/>
</dbReference>
<sequence length="121" mass="13988">MKKPPFYKSVQFTIKGLLWILRNERNFQIEIFGLIINLFLIVFFGLDPFETCLILITSFIVLITETVNTCIEKICDYIQPEFDQRIGIIKDLAGGAVLLSVIVSICVGTLVYWPYLKLFLY</sequence>
<keyword evidence="6 19" id="KW-0812">Transmembrane</keyword>
<evidence type="ECO:0000256" key="14">
    <source>
        <dbReference type="ARBA" id="ARBA00023264"/>
    </source>
</evidence>
<keyword evidence="13" id="KW-0594">Phospholipid biosynthesis</keyword>
<comment type="subcellular location">
    <subcellularLocation>
        <location evidence="1">Cell membrane</location>
        <topology evidence="1">Multi-pass membrane protein</topology>
    </subcellularLocation>
</comment>
<evidence type="ECO:0000256" key="6">
    <source>
        <dbReference type="ARBA" id="ARBA00022692"/>
    </source>
</evidence>
<dbReference type="PANTHER" id="PTHR34299">
    <property type="entry name" value="DIACYLGLYCEROL KINASE"/>
    <property type="match status" value="1"/>
</dbReference>
<protein>
    <submittedName>
        <fullName evidence="20">Diacylglycerol kinase (ATP)</fullName>
    </submittedName>
</protein>
<dbReference type="EMBL" id="FNBH01000001">
    <property type="protein sequence ID" value="SDF08305.1"/>
    <property type="molecule type" value="Genomic_DNA"/>
</dbReference>
<organism evidence="20 21">
    <name type="scientific">Epilithonimonas hungarica</name>
    <dbReference type="NCBI Taxonomy" id="454006"/>
    <lineage>
        <taxon>Bacteria</taxon>
        <taxon>Pseudomonadati</taxon>
        <taxon>Bacteroidota</taxon>
        <taxon>Flavobacteriia</taxon>
        <taxon>Flavobacteriales</taxon>
        <taxon>Weeksellaceae</taxon>
        <taxon>Chryseobacterium group</taxon>
        <taxon>Epilithonimonas</taxon>
    </lineage>
</organism>
<dbReference type="Proteomes" id="UP000199203">
    <property type="component" value="Unassembled WGS sequence"/>
</dbReference>
<dbReference type="GO" id="GO:0008654">
    <property type="term" value="P:phospholipid biosynthetic process"/>
    <property type="evidence" value="ECO:0007669"/>
    <property type="project" value="UniProtKB-KW"/>
</dbReference>
<dbReference type="InterPro" id="IPR036945">
    <property type="entry name" value="DAGK_sf"/>
</dbReference>
<evidence type="ECO:0000256" key="18">
    <source>
        <dbReference type="PIRSR" id="PIRSR600829-4"/>
    </source>
</evidence>
<feature type="binding site" evidence="17">
    <location>
        <position position="72"/>
    </location>
    <ligand>
        <name>ATP</name>
        <dbReference type="ChEBI" id="CHEBI:30616"/>
    </ligand>
</feature>
<dbReference type="InterPro" id="IPR000829">
    <property type="entry name" value="DAGK"/>
</dbReference>
<comment type="similarity">
    <text evidence="2">Belongs to the bacterial diacylglycerol kinase family.</text>
</comment>
<dbReference type="CDD" id="cd14263">
    <property type="entry name" value="DAGK_IM_like"/>
    <property type="match status" value="1"/>
</dbReference>
<comment type="cofactor">
    <cofactor evidence="18">
        <name>Mg(2+)</name>
        <dbReference type="ChEBI" id="CHEBI:18420"/>
    </cofactor>
    <text evidence="18">Mn(2+), Zn(2+), Cd(2+) and Co(2+) support activity to lesser extents.</text>
</comment>
<dbReference type="RefSeq" id="WP_089871873.1">
    <property type="nucleotide sequence ID" value="NZ_FNBH01000001.1"/>
</dbReference>
<name>A0A1G7I6J0_9FLAO</name>
<keyword evidence="4" id="KW-0444">Lipid biosynthesis</keyword>
<dbReference type="OrthoDB" id="1493837at2"/>
<evidence type="ECO:0000256" key="17">
    <source>
        <dbReference type="PIRSR" id="PIRSR600829-3"/>
    </source>
</evidence>
<evidence type="ECO:0000256" key="7">
    <source>
        <dbReference type="ARBA" id="ARBA00022741"/>
    </source>
</evidence>
<evidence type="ECO:0000256" key="3">
    <source>
        <dbReference type="ARBA" id="ARBA00022475"/>
    </source>
</evidence>
<evidence type="ECO:0000256" key="13">
    <source>
        <dbReference type="ARBA" id="ARBA00023209"/>
    </source>
</evidence>
<keyword evidence="14" id="KW-1208">Phospholipid metabolism</keyword>
<dbReference type="GO" id="GO:0046872">
    <property type="term" value="F:metal ion binding"/>
    <property type="evidence" value="ECO:0007669"/>
    <property type="project" value="UniProtKB-KW"/>
</dbReference>
<evidence type="ECO:0000256" key="5">
    <source>
        <dbReference type="ARBA" id="ARBA00022679"/>
    </source>
</evidence>
<feature type="binding site" evidence="18">
    <location>
        <position position="24"/>
    </location>
    <ligand>
        <name>a divalent metal cation</name>
        <dbReference type="ChEBI" id="CHEBI:60240"/>
    </ligand>
</feature>
<dbReference type="GO" id="GO:0016301">
    <property type="term" value="F:kinase activity"/>
    <property type="evidence" value="ECO:0007669"/>
    <property type="project" value="UniProtKB-KW"/>
</dbReference>
<proteinExistence type="inferred from homology"/>
<keyword evidence="18" id="KW-0460">Magnesium</keyword>
<feature type="binding site" evidence="16">
    <location>
        <position position="65"/>
    </location>
    <ligand>
        <name>substrate</name>
    </ligand>
</feature>
<feature type="binding site" evidence="17">
    <location>
        <begin position="90"/>
        <end position="91"/>
    </location>
    <ligand>
        <name>ATP</name>
        <dbReference type="ChEBI" id="CHEBI:30616"/>
    </ligand>
</feature>
<feature type="active site" description="Proton acceptor" evidence="15">
    <location>
        <position position="65"/>
    </location>
</feature>
<accession>A0A1G7I6J0</accession>
<evidence type="ECO:0000256" key="9">
    <source>
        <dbReference type="ARBA" id="ARBA00022840"/>
    </source>
</evidence>
<dbReference type="Gene3D" id="1.10.287.3610">
    <property type="match status" value="1"/>
</dbReference>
<keyword evidence="8 20" id="KW-0418">Kinase</keyword>
<evidence type="ECO:0000256" key="4">
    <source>
        <dbReference type="ARBA" id="ARBA00022516"/>
    </source>
</evidence>
<feature type="transmembrane region" description="Helical" evidence="19">
    <location>
        <begin position="52"/>
        <end position="71"/>
    </location>
</feature>
<evidence type="ECO:0000256" key="15">
    <source>
        <dbReference type="PIRSR" id="PIRSR600829-1"/>
    </source>
</evidence>
<evidence type="ECO:0000256" key="2">
    <source>
        <dbReference type="ARBA" id="ARBA00005967"/>
    </source>
</evidence>
<evidence type="ECO:0000256" key="1">
    <source>
        <dbReference type="ARBA" id="ARBA00004651"/>
    </source>
</evidence>
<keyword evidence="18" id="KW-0479">Metal-binding</keyword>
<dbReference type="PANTHER" id="PTHR34299:SF1">
    <property type="entry name" value="DIACYLGLYCEROL KINASE"/>
    <property type="match status" value="1"/>
</dbReference>
<feature type="transmembrane region" description="Helical" evidence="19">
    <location>
        <begin position="92"/>
        <end position="115"/>
    </location>
</feature>